<comment type="caution">
    <text evidence="3">The sequence shown here is derived from an EMBL/GenBank/DDBJ whole genome shotgun (WGS) entry which is preliminary data.</text>
</comment>
<sequence>MLFKLLTTSSLLLAVSAQIPSGIPGIPGSPSLDGVPQSIPTISDVIPSGAMPSNTIPPSLSSNLPTTHGSDTSTVKASSASESMSSHMTTPAVPETTGTGNNGTQTTPENKTTKTSGGGHGSGGGGGGGQVTGTVKTAHPSGTGAAQTGEGSFARGSVSTTMASLLLAGALSFFVFA</sequence>
<feature type="compositionally biased region" description="Polar residues" evidence="1">
    <location>
        <begin position="51"/>
        <end position="71"/>
    </location>
</feature>
<gene>
    <name evidence="3" type="ORF">BP5553_06153</name>
</gene>
<feature type="chain" id="PRO_5016687003" evidence="2">
    <location>
        <begin position="18"/>
        <end position="177"/>
    </location>
</feature>
<dbReference type="EMBL" id="NPIC01000004">
    <property type="protein sequence ID" value="RDL36801.1"/>
    <property type="molecule type" value="Genomic_DNA"/>
</dbReference>
<feature type="signal peptide" evidence="2">
    <location>
        <begin position="1"/>
        <end position="17"/>
    </location>
</feature>
<evidence type="ECO:0000256" key="2">
    <source>
        <dbReference type="SAM" id="SignalP"/>
    </source>
</evidence>
<evidence type="ECO:0000256" key="1">
    <source>
        <dbReference type="SAM" id="MobiDB-lite"/>
    </source>
</evidence>
<dbReference type="AlphaFoldDB" id="A0A370TMR4"/>
<keyword evidence="2" id="KW-0732">Signal</keyword>
<dbReference type="GeneID" id="43599002"/>
<organism evidence="3 4">
    <name type="scientific">Venustampulla echinocandica</name>
    <dbReference type="NCBI Taxonomy" id="2656787"/>
    <lineage>
        <taxon>Eukaryota</taxon>
        <taxon>Fungi</taxon>
        <taxon>Dikarya</taxon>
        <taxon>Ascomycota</taxon>
        <taxon>Pezizomycotina</taxon>
        <taxon>Leotiomycetes</taxon>
        <taxon>Helotiales</taxon>
        <taxon>Pleuroascaceae</taxon>
        <taxon>Venustampulla</taxon>
    </lineage>
</organism>
<reference evidence="3 4" key="1">
    <citation type="journal article" date="2018" name="IMA Fungus">
        <title>IMA Genome-F 9: Draft genome sequence of Annulohypoxylon stygium, Aspergillus mulundensis, Berkeleyomyces basicola (syn. Thielaviopsis basicola), Ceratocystis smalleyi, two Cercospora beticola strains, Coleophoma cylindrospora, Fusarium fracticaudum, Phialophora cf. hyalina, and Morchella septimelata.</title>
        <authorList>
            <person name="Wingfield B.D."/>
            <person name="Bills G.F."/>
            <person name="Dong Y."/>
            <person name="Huang W."/>
            <person name="Nel W.J."/>
            <person name="Swalarsk-Parry B.S."/>
            <person name="Vaghefi N."/>
            <person name="Wilken P.M."/>
            <person name="An Z."/>
            <person name="de Beer Z.W."/>
            <person name="De Vos L."/>
            <person name="Chen L."/>
            <person name="Duong T.A."/>
            <person name="Gao Y."/>
            <person name="Hammerbacher A."/>
            <person name="Kikkert J.R."/>
            <person name="Li Y."/>
            <person name="Li H."/>
            <person name="Li K."/>
            <person name="Li Q."/>
            <person name="Liu X."/>
            <person name="Ma X."/>
            <person name="Naidoo K."/>
            <person name="Pethybridge S.J."/>
            <person name="Sun J."/>
            <person name="Steenkamp E.T."/>
            <person name="van der Nest M.A."/>
            <person name="van Wyk S."/>
            <person name="Wingfield M.J."/>
            <person name="Xiong C."/>
            <person name="Yue Q."/>
            <person name="Zhang X."/>
        </authorList>
    </citation>
    <scope>NUCLEOTIDE SEQUENCE [LARGE SCALE GENOMIC DNA]</scope>
    <source>
        <strain evidence="3 4">BP 5553</strain>
    </source>
</reference>
<feature type="region of interest" description="Disordered" evidence="1">
    <location>
        <begin position="46"/>
        <end position="153"/>
    </location>
</feature>
<accession>A0A370TMR4</accession>
<dbReference type="RefSeq" id="XP_031869457.1">
    <property type="nucleotide sequence ID" value="XM_032014776.1"/>
</dbReference>
<protein>
    <submittedName>
        <fullName evidence="3">Uncharacterized protein</fullName>
    </submittedName>
</protein>
<proteinExistence type="predicted"/>
<dbReference type="Proteomes" id="UP000254866">
    <property type="component" value="Unassembled WGS sequence"/>
</dbReference>
<name>A0A370TMR4_9HELO</name>
<evidence type="ECO:0000313" key="4">
    <source>
        <dbReference type="Proteomes" id="UP000254866"/>
    </source>
</evidence>
<evidence type="ECO:0000313" key="3">
    <source>
        <dbReference type="EMBL" id="RDL36801.1"/>
    </source>
</evidence>
<feature type="compositionally biased region" description="Low complexity" evidence="1">
    <location>
        <begin position="72"/>
        <end position="115"/>
    </location>
</feature>
<keyword evidence="4" id="KW-1185">Reference proteome</keyword>
<feature type="compositionally biased region" description="Gly residues" evidence="1">
    <location>
        <begin position="116"/>
        <end position="131"/>
    </location>
</feature>